<dbReference type="Proteomes" id="UP000499080">
    <property type="component" value="Unassembled WGS sequence"/>
</dbReference>
<evidence type="ECO:0000313" key="2">
    <source>
        <dbReference type="Proteomes" id="UP000499080"/>
    </source>
</evidence>
<evidence type="ECO:0000313" key="1">
    <source>
        <dbReference type="EMBL" id="GBM51566.1"/>
    </source>
</evidence>
<accession>A0A4Y2GFL4</accession>
<keyword evidence="2" id="KW-1185">Reference proteome</keyword>
<reference evidence="1 2" key="1">
    <citation type="journal article" date="2019" name="Sci. Rep.">
        <title>Orb-weaving spider Araneus ventricosus genome elucidates the spidroin gene catalogue.</title>
        <authorList>
            <person name="Kono N."/>
            <person name="Nakamura H."/>
            <person name="Ohtoshi R."/>
            <person name="Moran D.A.P."/>
            <person name="Shinohara A."/>
            <person name="Yoshida Y."/>
            <person name="Fujiwara M."/>
            <person name="Mori M."/>
            <person name="Tomita M."/>
            <person name="Arakawa K."/>
        </authorList>
    </citation>
    <scope>NUCLEOTIDE SEQUENCE [LARGE SCALE GENOMIC DNA]</scope>
</reference>
<gene>
    <name evidence="1" type="ORF">AVEN_184889_1</name>
</gene>
<proteinExistence type="predicted"/>
<name>A0A4Y2GFL4_ARAVE</name>
<dbReference type="AlphaFoldDB" id="A0A4Y2GFL4"/>
<protein>
    <submittedName>
        <fullName evidence="1">Uncharacterized protein</fullName>
    </submittedName>
</protein>
<comment type="caution">
    <text evidence="1">The sequence shown here is derived from an EMBL/GenBank/DDBJ whole genome shotgun (WGS) entry which is preliminary data.</text>
</comment>
<dbReference type="EMBL" id="BGPR01001342">
    <property type="protein sequence ID" value="GBM51566.1"/>
    <property type="molecule type" value="Genomic_DNA"/>
</dbReference>
<sequence length="95" mass="10696">MTLRKEQGCALDGNLFTCVSLIALNKSVTKARMCGKQDAHQKAPFQSTEELIVGNGILWNKRPLLYGEKRPQSQHIPLVAHVFALKMGLENVWDY</sequence>
<organism evidence="1 2">
    <name type="scientific">Araneus ventricosus</name>
    <name type="common">Orbweaver spider</name>
    <name type="synonym">Epeira ventricosa</name>
    <dbReference type="NCBI Taxonomy" id="182803"/>
    <lineage>
        <taxon>Eukaryota</taxon>
        <taxon>Metazoa</taxon>
        <taxon>Ecdysozoa</taxon>
        <taxon>Arthropoda</taxon>
        <taxon>Chelicerata</taxon>
        <taxon>Arachnida</taxon>
        <taxon>Araneae</taxon>
        <taxon>Araneomorphae</taxon>
        <taxon>Entelegynae</taxon>
        <taxon>Araneoidea</taxon>
        <taxon>Araneidae</taxon>
        <taxon>Araneus</taxon>
    </lineage>
</organism>